<name>A0A9J5Y790_SOLCO</name>
<evidence type="ECO:0000256" key="1">
    <source>
        <dbReference type="ARBA" id="ARBA00004141"/>
    </source>
</evidence>
<dbReference type="InterPro" id="IPR004282">
    <property type="entry name" value="CemA"/>
</dbReference>
<keyword evidence="6" id="KW-0406">Ion transport</keyword>
<evidence type="ECO:0000256" key="7">
    <source>
        <dbReference type="ARBA" id="ARBA00023136"/>
    </source>
</evidence>
<dbReference type="Pfam" id="PF03040">
    <property type="entry name" value="CemA"/>
    <property type="match status" value="1"/>
</dbReference>
<evidence type="ECO:0000256" key="5">
    <source>
        <dbReference type="ARBA" id="ARBA00022989"/>
    </source>
</evidence>
<dbReference type="GO" id="GO:1902600">
    <property type="term" value="P:proton transmembrane transport"/>
    <property type="evidence" value="ECO:0007669"/>
    <property type="project" value="UniProtKB-KW"/>
</dbReference>
<protein>
    <recommendedName>
        <fullName evidence="12">Chloroplast envelope membrane protein</fullName>
    </recommendedName>
</protein>
<dbReference type="Proteomes" id="UP000824120">
    <property type="component" value="Chromosome 7"/>
</dbReference>
<feature type="transmembrane region" description="Helical" evidence="9">
    <location>
        <begin position="133"/>
        <end position="153"/>
    </location>
</feature>
<feature type="transmembrane region" description="Helical" evidence="9">
    <location>
        <begin position="93"/>
        <end position="113"/>
    </location>
</feature>
<evidence type="ECO:0000256" key="6">
    <source>
        <dbReference type="ARBA" id="ARBA00023065"/>
    </source>
</evidence>
<evidence type="ECO:0000256" key="2">
    <source>
        <dbReference type="ARBA" id="ARBA00022448"/>
    </source>
</evidence>
<evidence type="ECO:0000256" key="4">
    <source>
        <dbReference type="ARBA" id="ARBA00022781"/>
    </source>
</evidence>
<organism evidence="10 11">
    <name type="scientific">Solanum commersonii</name>
    <name type="common">Commerson's wild potato</name>
    <name type="synonym">Commerson's nightshade</name>
    <dbReference type="NCBI Taxonomy" id="4109"/>
    <lineage>
        <taxon>Eukaryota</taxon>
        <taxon>Viridiplantae</taxon>
        <taxon>Streptophyta</taxon>
        <taxon>Embryophyta</taxon>
        <taxon>Tracheophyta</taxon>
        <taxon>Spermatophyta</taxon>
        <taxon>Magnoliopsida</taxon>
        <taxon>eudicotyledons</taxon>
        <taxon>Gunneridae</taxon>
        <taxon>Pentapetalae</taxon>
        <taxon>asterids</taxon>
        <taxon>lamiids</taxon>
        <taxon>Solanales</taxon>
        <taxon>Solanaceae</taxon>
        <taxon>Solanoideae</taxon>
        <taxon>Solaneae</taxon>
        <taxon>Solanum</taxon>
    </lineage>
</organism>
<proteinExistence type="inferred from homology"/>
<sequence length="228" mass="26712">MESVPQHYMHEWTMPERTSDLLGSWMRRGGNKSQKRWLELRDEWRLENRKAFANILSDFVFGVSLFILLCFNDSKVKLLKFTGYKILNNISDAGKAFLIILISDILLGYHSEYGWTTAVEMLVEHYGIEVDRSAITIFVCIVPVVTDTFVKLWKTIYITGRKTDLVNSVSNSMRTYIMSLFPLSANIEHRFDEIRRSFLWHGNKEKSSFNLVKWKTMLLNIRIWGTRG</sequence>
<dbReference type="PANTHER" id="PTHR33650:SF1">
    <property type="entry name" value="CHLOROPLAST ENVELOPE MEMBRANE PROTEIN"/>
    <property type="match status" value="1"/>
</dbReference>
<keyword evidence="11" id="KW-1185">Reference proteome</keyword>
<evidence type="ECO:0000313" key="11">
    <source>
        <dbReference type="Proteomes" id="UP000824120"/>
    </source>
</evidence>
<comment type="similarity">
    <text evidence="8">Belongs to the CemA family.</text>
</comment>
<accession>A0A9J5Y790</accession>
<keyword evidence="2" id="KW-0813">Transport</keyword>
<reference evidence="10 11" key="1">
    <citation type="submission" date="2020-09" db="EMBL/GenBank/DDBJ databases">
        <title>De no assembly of potato wild relative species, Solanum commersonii.</title>
        <authorList>
            <person name="Cho K."/>
        </authorList>
    </citation>
    <scope>NUCLEOTIDE SEQUENCE [LARGE SCALE GENOMIC DNA]</scope>
    <source>
        <strain evidence="10">LZ3.2</strain>
        <tissue evidence="10">Leaf</tissue>
    </source>
</reference>
<dbReference type="PANTHER" id="PTHR33650">
    <property type="entry name" value="CHLOROPLAST ENVELOPE MEMBRANE PROTEIN-RELATED"/>
    <property type="match status" value="1"/>
</dbReference>
<evidence type="ECO:0000313" key="10">
    <source>
        <dbReference type="EMBL" id="KAG5596241.1"/>
    </source>
</evidence>
<evidence type="ECO:0000256" key="8">
    <source>
        <dbReference type="ARBA" id="ARBA00043980"/>
    </source>
</evidence>
<dbReference type="GO" id="GO:0016020">
    <property type="term" value="C:membrane"/>
    <property type="evidence" value="ECO:0007669"/>
    <property type="project" value="UniProtKB-SubCell"/>
</dbReference>
<gene>
    <name evidence="10" type="ORF">H5410_037473</name>
</gene>
<evidence type="ECO:0000256" key="9">
    <source>
        <dbReference type="SAM" id="Phobius"/>
    </source>
</evidence>
<dbReference type="AlphaFoldDB" id="A0A9J5Y790"/>
<comment type="caution">
    <text evidence="10">The sequence shown here is derived from an EMBL/GenBank/DDBJ whole genome shotgun (WGS) entry which is preliminary data.</text>
</comment>
<keyword evidence="3 9" id="KW-0812">Transmembrane</keyword>
<evidence type="ECO:0008006" key="12">
    <source>
        <dbReference type="Google" id="ProtNLM"/>
    </source>
</evidence>
<keyword evidence="7 9" id="KW-0472">Membrane</keyword>
<keyword evidence="5 9" id="KW-1133">Transmembrane helix</keyword>
<comment type="subcellular location">
    <subcellularLocation>
        <location evidence="1">Membrane</location>
        <topology evidence="1">Multi-pass membrane protein</topology>
    </subcellularLocation>
</comment>
<feature type="transmembrane region" description="Helical" evidence="9">
    <location>
        <begin position="51"/>
        <end position="72"/>
    </location>
</feature>
<keyword evidence="4" id="KW-0375">Hydrogen ion transport</keyword>
<evidence type="ECO:0000256" key="3">
    <source>
        <dbReference type="ARBA" id="ARBA00022692"/>
    </source>
</evidence>
<dbReference type="OrthoDB" id="1748043at2759"/>
<dbReference type="EMBL" id="JACXVP010000007">
    <property type="protein sequence ID" value="KAG5596241.1"/>
    <property type="molecule type" value="Genomic_DNA"/>
</dbReference>